<name>A0A7V7RPP7_9BACI</name>
<accession>A0A7V7RPP7</accession>
<dbReference type="AlphaFoldDB" id="A0A7V7RPP7"/>
<dbReference type="Gene3D" id="1.20.1500.10">
    <property type="entry name" value="YheA/YmcA-like"/>
    <property type="match status" value="1"/>
</dbReference>
<dbReference type="SUPFAM" id="SSF158622">
    <property type="entry name" value="YheA/YmcA-like"/>
    <property type="match status" value="1"/>
</dbReference>
<gene>
    <name evidence="1" type="ORF">F7732_01625</name>
</gene>
<keyword evidence="2" id="KW-1185">Reference proteome</keyword>
<dbReference type="Pfam" id="PF06133">
    <property type="entry name" value="Com_YlbF"/>
    <property type="match status" value="1"/>
</dbReference>
<dbReference type="Proteomes" id="UP000441354">
    <property type="component" value="Unassembled WGS sequence"/>
</dbReference>
<evidence type="ECO:0000313" key="2">
    <source>
        <dbReference type="Proteomes" id="UP000441354"/>
    </source>
</evidence>
<dbReference type="InterPro" id="IPR023378">
    <property type="entry name" value="YheA/YmcA-like_dom_sf"/>
</dbReference>
<proteinExistence type="predicted"/>
<dbReference type="InterPro" id="IPR010368">
    <property type="entry name" value="Com_YlbF"/>
</dbReference>
<sequence>MLATLETLEILDAADELSLMVIQSEAAEEYRTRLNIMKNSKESQRKIAAFVELKELYEEVQRFGKYHPEYKRVMMTIREVKRDMDMDENVAQFRLAENQLQNLLDEIGMLIGKSVSQSVKVPTGSPYFSSSSCGGGCGSGGSCGCSA</sequence>
<organism evidence="1 2">
    <name type="scientific">Bacillus mesophilum</name>
    <dbReference type="NCBI Taxonomy" id="1071718"/>
    <lineage>
        <taxon>Bacteria</taxon>
        <taxon>Bacillati</taxon>
        <taxon>Bacillota</taxon>
        <taxon>Bacilli</taxon>
        <taxon>Bacillales</taxon>
        <taxon>Bacillaceae</taxon>
        <taxon>Bacillus</taxon>
    </lineage>
</organism>
<dbReference type="PANTHER" id="PTHR38448">
    <property type="entry name" value="REGULATORY PROTEIN YLBF-RELATED"/>
    <property type="match status" value="1"/>
</dbReference>
<dbReference type="InterPro" id="IPR052767">
    <property type="entry name" value="Bact_com_dev_regulator"/>
</dbReference>
<dbReference type="PANTHER" id="PTHR38448:SF2">
    <property type="entry name" value="REGULATORY PROTEIN YLBF"/>
    <property type="match status" value="1"/>
</dbReference>
<protein>
    <submittedName>
        <fullName evidence="1">YlbF family regulator</fullName>
    </submittedName>
</protein>
<dbReference type="OrthoDB" id="2157513at2"/>
<reference evidence="1 2" key="1">
    <citation type="journal article" date="2014" name="Arch. Microbiol.">
        <title>Bacillus mesophilum sp. nov., strain IITR-54T, a novel 4-chlorobiphenyl dechlorinating bacterium.</title>
        <authorList>
            <person name="Manickam N."/>
            <person name="Singh N.K."/>
            <person name="Bajaj A."/>
            <person name="Kumar R.M."/>
            <person name="Kaur G."/>
            <person name="Kaur N."/>
            <person name="Bala M."/>
            <person name="Kumar A."/>
            <person name="Mayilraj S."/>
        </authorList>
    </citation>
    <scope>NUCLEOTIDE SEQUENCE [LARGE SCALE GENOMIC DNA]</scope>
    <source>
        <strain evidence="1 2">IITR-54</strain>
    </source>
</reference>
<dbReference type="RefSeq" id="WP_151571960.1">
    <property type="nucleotide sequence ID" value="NZ_WBOT01000001.1"/>
</dbReference>
<evidence type="ECO:0000313" key="1">
    <source>
        <dbReference type="EMBL" id="KAB2335294.1"/>
    </source>
</evidence>
<dbReference type="EMBL" id="WBOT01000001">
    <property type="protein sequence ID" value="KAB2335294.1"/>
    <property type="molecule type" value="Genomic_DNA"/>
</dbReference>
<comment type="caution">
    <text evidence="1">The sequence shown here is derived from an EMBL/GenBank/DDBJ whole genome shotgun (WGS) entry which is preliminary data.</text>
</comment>